<dbReference type="EMBL" id="CP000159">
    <property type="protein sequence ID" value="ABC45170.1"/>
    <property type="molecule type" value="Genomic_DNA"/>
</dbReference>
<dbReference type="eggNOG" id="COG1637">
    <property type="taxonomic scope" value="Bacteria"/>
</dbReference>
<dbReference type="STRING" id="309807.SRU_1101"/>
<evidence type="ECO:0000313" key="3">
    <source>
        <dbReference type="EMBL" id="ABC45170.1"/>
    </source>
</evidence>
<keyword evidence="4" id="KW-1185">Reference proteome</keyword>
<dbReference type="GO" id="GO:0003676">
    <property type="term" value="F:nucleic acid binding"/>
    <property type="evidence" value="ECO:0007669"/>
    <property type="project" value="InterPro"/>
</dbReference>
<dbReference type="Pfam" id="PF14088">
    <property type="entry name" value="DUF4268"/>
    <property type="match status" value="1"/>
</dbReference>
<evidence type="ECO:0000259" key="2">
    <source>
        <dbReference type="Pfam" id="PF14088"/>
    </source>
</evidence>
<accession>Q2S3K1</accession>
<protein>
    <recommendedName>
        <fullName evidence="2">DUF4268 domain-containing protein</fullName>
    </recommendedName>
</protein>
<organism evidence="3 4">
    <name type="scientific">Salinibacter ruber (strain DSM 13855 / M31)</name>
    <dbReference type="NCBI Taxonomy" id="309807"/>
    <lineage>
        <taxon>Bacteria</taxon>
        <taxon>Pseudomonadati</taxon>
        <taxon>Rhodothermota</taxon>
        <taxon>Rhodothermia</taxon>
        <taxon>Rhodothermales</taxon>
        <taxon>Salinibacteraceae</taxon>
        <taxon>Salinibacter</taxon>
    </lineage>
</organism>
<dbReference type="OrthoDB" id="570199at2"/>
<dbReference type="InterPro" id="IPR025364">
    <property type="entry name" value="DUF4268"/>
</dbReference>
<dbReference type="InterPro" id="IPR011856">
    <property type="entry name" value="tRNA_endonuc-like_dom_sf"/>
</dbReference>
<dbReference type="Gene3D" id="3.40.1350.10">
    <property type="match status" value="1"/>
</dbReference>
<evidence type="ECO:0000313" key="4">
    <source>
        <dbReference type="Proteomes" id="UP000008674"/>
    </source>
</evidence>
<evidence type="ECO:0000256" key="1">
    <source>
        <dbReference type="SAM" id="MobiDB-lite"/>
    </source>
</evidence>
<name>Q2S3K1_SALRD</name>
<dbReference type="KEGG" id="sru:SRU_1101"/>
<dbReference type="AlphaFoldDB" id="Q2S3K1"/>
<sequence>MSDLGTLEKLDLRSVWENEARDFTPWLAQEKNLNLLGDTIGIELQLDSTEKSVGPFNADVLCKDTIDDQWVLIENQLERTDHPHLGQLLTYAAGLDAVTIVWVARQFSDQHRSALDWLNKITDEDINFFGLEIELWQIGDSSPAPKFNIVSKPNDWSETVSSAARGEELSESDKLRREYWATLKERLESRESRVQPRTPRPNSWARYAVGRTRCRLTARISSRNEKTSVELTLTDEEEAEPLFHLLQADRETIEEEIGKELDWQPKPDMKRFVVAYEWPANPTDREAWPQQHRKLAGMLDAFHRAFAPRLRQSNPDDWTEKTEESSMQEANVRDENPETTHL</sequence>
<reference evidence="3 4" key="1">
    <citation type="journal article" date="2005" name="Proc. Natl. Acad. Sci. U.S.A.">
        <title>The genome of Salinibacter ruber: convergence and gene exchange among hyperhalophilic bacteria and archaea.</title>
        <authorList>
            <person name="Mongodin E.F."/>
            <person name="Nelson K.E."/>
            <person name="Daugherty S."/>
            <person name="Deboy R.T."/>
            <person name="Wister J."/>
            <person name="Khouri H."/>
            <person name="Weidman J."/>
            <person name="Walsh D.A."/>
            <person name="Papke R.T."/>
            <person name="Sanchez Perez G."/>
            <person name="Sharma A.K."/>
            <person name="Nesbo C.L."/>
            <person name="MacLeod D."/>
            <person name="Bapteste E."/>
            <person name="Doolittle W.F."/>
            <person name="Charlebois R.L."/>
            <person name="Legault B."/>
            <person name="Rodriguez-Valera F."/>
        </authorList>
    </citation>
    <scope>NUCLEOTIDE SEQUENCE [LARGE SCALE GENOMIC DNA]</scope>
    <source>
        <strain evidence="4">DSM 13855 / CECT 5946 / M31</strain>
    </source>
</reference>
<gene>
    <name evidence="3" type="ordered locus">SRU_1101</name>
</gene>
<dbReference type="Proteomes" id="UP000008674">
    <property type="component" value="Chromosome"/>
</dbReference>
<dbReference type="EnsemblBacteria" id="ABC45170">
    <property type="protein sequence ID" value="ABC45170"/>
    <property type="gene ID" value="SRU_1101"/>
</dbReference>
<feature type="region of interest" description="Disordered" evidence="1">
    <location>
        <begin position="309"/>
        <end position="342"/>
    </location>
</feature>
<proteinExistence type="predicted"/>
<feature type="compositionally biased region" description="Basic and acidic residues" evidence="1">
    <location>
        <begin position="331"/>
        <end position="342"/>
    </location>
</feature>
<dbReference type="RefSeq" id="WP_011403858.1">
    <property type="nucleotide sequence ID" value="NC_007677.1"/>
</dbReference>
<dbReference type="HOGENOM" id="CLU_064448_0_0_10"/>
<feature type="domain" description="DUF4268" evidence="2">
    <location>
        <begin position="175"/>
        <end position="309"/>
    </location>
</feature>